<comment type="caution">
    <text evidence="2">The sequence shown here is derived from an EMBL/GenBank/DDBJ whole genome shotgun (WGS) entry which is preliminary data.</text>
</comment>
<name>A0A941CTV3_9CLOT</name>
<accession>A0A941CTV3</accession>
<proteinExistence type="predicted"/>
<keyword evidence="3" id="KW-1185">Reference proteome</keyword>
<dbReference type="EMBL" id="JAGSCS010000022">
    <property type="protein sequence ID" value="MBR0577158.1"/>
    <property type="molecule type" value="Genomic_DNA"/>
</dbReference>
<evidence type="ECO:0000313" key="3">
    <source>
        <dbReference type="Proteomes" id="UP000675379"/>
    </source>
</evidence>
<protein>
    <submittedName>
        <fullName evidence="2">Uncharacterized protein</fullName>
    </submittedName>
</protein>
<keyword evidence="1" id="KW-0472">Membrane</keyword>
<dbReference type="RefSeq" id="WP_211802574.1">
    <property type="nucleotide sequence ID" value="NZ_JAGSCS010000022.1"/>
</dbReference>
<dbReference type="AlphaFoldDB" id="A0A941CTV3"/>
<organism evidence="2 3">
    <name type="scientific">Proteiniclasticum sediminis</name>
    <dbReference type="NCBI Taxonomy" id="2804028"/>
    <lineage>
        <taxon>Bacteria</taxon>
        <taxon>Bacillati</taxon>
        <taxon>Bacillota</taxon>
        <taxon>Clostridia</taxon>
        <taxon>Eubacteriales</taxon>
        <taxon>Clostridiaceae</taxon>
        <taxon>Proteiniclasticum</taxon>
    </lineage>
</organism>
<keyword evidence="1" id="KW-1133">Transmembrane helix</keyword>
<feature type="transmembrane region" description="Helical" evidence="1">
    <location>
        <begin position="123"/>
        <end position="142"/>
    </location>
</feature>
<evidence type="ECO:0000313" key="2">
    <source>
        <dbReference type="EMBL" id="MBR0577158.1"/>
    </source>
</evidence>
<reference evidence="2" key="1">
    <citation type="submission" date="2021-04" db="EMBL/GenBank/DDBJ databases">
        <title>Proteiniclasticum sedimins sp. nov., an obligate anaerobic bacterium isolated from anaerobic sludge.</title>
        <authorList>
            <person name="Liu J."/>
        </authorList>
    </citation>
    <scope>NUCLEOTIDE SEQUENCE</scope>
    <source>
        <strain evidence="2">BAD-10</strain>
    </source>
</reference>
<feature type="transmembrane region" description="Helical" evidence="1">
    <location>
        <begin position="49"/>
        <end position="71"/>
    </location>
</feature>
<feature type="transmembrane region" description="Helical" evidence="1">
    <location>
        <begin position="83"/>
        <end position="103"/>
    </location>
</feature>
<feature type="transmembrane region" description="Helical" evidence="1">
    <location>
        <begin position="12"/>
        <end position="29"/>
    </location>
</feature>
<gene>
    <name evidence="2" type="ORF">KCG48_12615</name>
</gene>
<evidence type="ECO:0000256" key="1">
    <source>
        <dbReference type="SAM" id="Phobius"/>
    </source>
</evidence>
<keyword evidence="1" id="KW-0812">Transmembrane</keyword>
<dbReference type="Proteomes" id="UP000675379">
    <property type="component" value="Unassembled WGS sequence"/>
</dbReference>
<sequence length="154" mass="17638">MKLAGTEFGKNMRVRVIMFAMMGMGYDVLVTTVQQVLGGHLNIHAIQTASTWMLLVYGTIPFVVYPVQVFLKKIGVQRLGNPLVFLLLFYLAEYLWGTLFHQMGIKAWDYNWYTPSAFNTTNGYVSFHPGIILTWFIFVILAESLDSKLREMTL</sequence>